<evidence type="ECO:0000313" key="1">
    <source>
        <dbReference type="EMBL" id="KAJ0052284.1"/>
    </source>
</evidence>
<accession>A0ACC0ZGW9</accession>
<organism evidence="1 2">
    <name type="scientific">Pistacia integerrima</name>
    <dbReference type="NCBI Taxonomy" id="434235"/>
    <lineage>
        <taxon>Eukaryota</taxon>
        <taxon>Viridiplantae</taxon>
        <taxon>Streptophyta</taxon>
        <taxon>Embryophyta</taxon>
        <taxon>Tracheophyta</taxon>
        <taxon>Spermatophyta</taxon>
        <taxon>Magnoliopsida</taxon>
        <taxon>eudicotyledons</taxon>
        <taxon>Gunneridae</taxon>
        <taxon>Pentapetalae</taxon>
        <taxon>rosids</taxon>
        <taxon>malvids</taxon>
        <taxon>Sapindales</taxon>
        <taxon>Anacardiaceae</taxon>
        <taxon>Pistacia</taxon>
    </lineage>
</organism>
<evidence type="ECO:0000313" key="2">
    <source>
        <dbReference type="Proteomes" id="UP001163603"/>
    </source>
</evidence>
<name>A0ACC0ZGW9_9ROSI</name>
<proteinExistence type="predicted"/>
<reference evidence="2" key="1">
    <citation type="journal article" date="2023" name="G3 (Bethesda)">
        <title>Genome assembly and association tests identify interacting loci associated with vigor, precocity, and sex in interspecific pistachio rootstocks.</title>
        <authorList>
            <person name="Palmer W."/>
            <person name="Jacygrad E."/>
            <person name="Sagayaradj S."/>
            <person name="Cavanaugh K."/>
            <person name="Han R."/>
            <person name="Bertier L."/>
            <person name="Beede B."/>
            <person name="Kafkas S."/>
            <person name="Golino D."/>
            <person name="Preece J."/>
            <person name="Michelmore R."/>
        </authorList>
    </citation>
    <scope>NUCLEOTIDE SEQUENCE [LARGE SCALE GENOMIC DNA]</scope>
</reference>
<keyword evidence="2" id="KW-1185">Reference proteome</keyword>
<dbReference type="Proteomes" id="UP001163603">
    <property type="component" value="Chromosome 1"/>
</dbReference>
<protein>
    <submittedName>
        <fullName evidence="1">Uncharacterized protein</fullName>
    </submittedName>
</protein>
<dbReference type="EMBL" id="CM047736">
    <property type="protein sequence ID" value="KAJ0052284.1"/>
    <property type="molecule type" value="Genomic_DNA"/>
</dbReference>
<gene>
    <name evidence="1" type="ORF">Pint_02589</name>
</gene>
<sequence>MEAEERGFSDLYRNTSEEMFLKSLMETSMGMPAPTMEMLGFKNLSQTLRTDSEELFKSWLTNGEAKISSECEFETEALPFAMQKPLRGISAELNNLSSHQHGSMLQKKKSNDVLFSQNNPSVEEIPGDLNQHSIRNAVERGLQASNLYLAKAWFHSSQPMTRSRSSELRRRYAAMQTTLGVEAVHNASLYGPKKMREESANPNSFNDLPMCEIPNQIGSFMSPSNSSSSTFNTPQTGNVDQVSSVVSMLKGTLERKKLSNQIEKEAVEECSNGIYHPAQEVIVHTSFSQGHVNQIHELPGTFQGLSAGQVKNPVILQGSLDLDLEGFVNPAHPIQMSTVSREPSQSESSAAAPVISSGFEVCDGPSNSSQTISICESSRRQAGNSRSIENGSRAKVIRERIIDNLKDDRKRGELVRCGSVTSAGSADKGDPTKKRRVERSRKMAEAKERNLTPAIPSDLQSVLKRCENLEKEVRSLKLNLSFMNRKDSEQTKQIEELQKQNEDLMDEKERLLEEIERIISETGKM</sequence>
<comment type="caution">
    <text evidence="1">The sequence shown here is derived from an EMBL/GenBank/DDBJ whole genome shotgun (WGS) entry which is preliminary data.</text>
</comment>